<reference evidence="2 3" key="1">
    <citation type="journal article" date="2006" name="Science">
        <title>Phytophthora genome sequences uncover evolutionary origins and mechanisms of pathogenesis.</title>
        <authorList>
            <person name="Tyler B.M."/>
            <person name="Tripathy S."/>
            <person name="Zhang X."/>
            <person name="Dehal P."/>
            <person name="Jiang R.H."/>
            <person name="Aerts A."/>
            <person name="Arredondo F.D."/>
            <person name="Baxter L."/>
            <person name="Bensasson D."/>
            <person name="Beynon J.L."/>
            <person name="Chapman J."/>
            <person name="Damasceno C.M."/>
            <person name="Dorrance A.E."/>
            <person name="Dou D."/>
            <person name="Dickerman A.W."/>
            <person name="Dubchak I.L."/>
            <person name="Garbelotto M."/>
            <person name="Gijzen M."/>
            <person name="Gordon S.G."/>
            <person name="Govers F."/>
            <person name="Grunwald N.J."/>
            <person name="Huang W."/>
            <person name="Ivors K.L."/>
            <person name="Jones R.W."/>
            <person name="Kamoun S."/>
            <person name="Krampis K."/>
            <person name="Lamour K.H."/>
            <person name="Lee M.K."/>
            <person name="McDonald W.H."/>
            <person name="Medina M."/>
            <person name="Meijer H.J."/>
            <person name="Nordberg E.K."/>
            <person name="Maclean D.J."/>
            <person name="Ospina-Giraldo M.D."/>
            <person name="Morris P.F."/>
            <person name="Phuntumart V."/>
            <person name="Putnam N.H."/>
            <person name="Rash S."/>
            <person name="Rose J.K."/>
            <person name="Sakihama Y."/>
            <person name="Salamov A.A."/>
            <person name="Savidor A."/>
            <person name="Scheuring C.F."/>
            <person name="Smith B.M."/>
            <person name="Sobral B.W."/>
            <person name="Terry A."/>
            <person name="Torto-Alalibo T.A."/>
            <person name="Win J."/>
            <person name="Xu Z."/>
            <person name="Zhang H."/>
            <person name="Grigoriev I.V."/>
            <person name="Rokhsar D.S."/>
            <person name="Boore J.L."/>
        </authorList>
    </citation>
    <scope>NUCLEOTIDE SEQUENCE [LARGE SCALE GENOMIC DNA]</scope>
    <source>
        <strain evidence="2 3">P6497</strain>
    </source>
</reference>
<feature type="region of interest" description="Disordered" evidence="1">
    <location>
        <begin position="104"/>
        <end position="174"/>
    </location>
</feature>
<evidence type="ECO:0000313" key="2">
    <source>
        <dbReference type="EMBL" id="EGZ26450.1"/>
    </source>
</evidence>
<accession>G4YT56</accession>
<name>G4YT56_PHYSP</name>
<feature type="region of interest" description="Disordered" evidence="1">
    <location>
        <begin position="202"/>
        <end position="222"/>
    </location>
</feature>
<dbReference type="AlphaFoldDB" id="G4YT56"/>
<feature type="region of interest" description="Disordered" evidence="1">
    <location>
        <begin position="1"/>
        <end position="36"/>
    </location>
</feature>
<dbReference type="KEGG" id="psoj:PHYSODRAFT_486471"/>
<dbReference type="OMA" id="MTQECEV"/>
<organism evidence="2 3">
    <name type="scientific">Phytophthora sojae (strain P6497)</name>
    <name type="common">Soybean stem and root rot agent</name>
    <name type="synonym">Phytophthora megasperma f. sp. glycines</name>
    <dbReference type="NCBI Taxonomy" id="1094619"/>
    <lineage>
        <taxon>Eukaryota</taxon>
        <taxon>Sar</taxon>
        <taxon>Stramenopiles</taxon>
        <taxon>Oomycota</taxon>
        <taxon>Peronosporomycetes</taxon>
        <taxon>Peronosporales</taxon>
        <taxon>Peronosporaceae</taxon>
        <taxon>Phytophthora</taxon>
    </lineage>
</organism>
<feature type="compositionally biased region" description="Basic and acidic residues" evidence="1">
    <location>
        <begin position="207"/>
        <end position="222"/>
    </location>
</feature>
<dbReference type="EMBL" id="JH159152">
    <property type="protein sequence ID" value="EGZ26450.1"/>
    <property type="molecule type" value="Genomic_DNA"/>
</dbReference>
<evidence type="ECO:0000256" key="1">
    <source>
        <dbReference type="SAM" id="MobiDB-lite"/>
    </source>
</evidence>
<evidence type="ECO:0000313" key="3">
    <source>
        <dbReference type="Proteomes" id="UP000002640"/>
    </source>
</evidence>
<gene>
    <name evidence="2" type="ORF">PHYSODRAFT_486471</name>
</gene>
<dbReference type="InParanoid" id="G4YT56"/>
<feature type="non-terminal residue" evidence="2">
    <location>
        <position position="1"/>
    </location>
</feature>
<protein>
    <submittedName>
        <fullName evidence="2">Uncharacterized protein</fullName>
    </submittedName>
</protein>
<feature type="compositionally biased region" description="Basic residues" evidence="1">
    <location>
        <begin position="146"/>
        <end position="162"/>
    </location>
</feature>
<proteinExistence type="predicted"/>
<feature type="compositionally biased region" description="Low complexity" evidence="1">
    <location>
        <begin position="1"/>
        <end position="13"/>
    </location>
</feature>
<keyword evidence="3" id="KW-1185">Reference proteome</keyword>
<dbReference type="Proteomes" id="UP000002640">
    <property type="component" value="Unassembled WGS sequence"/>
</dbReference>
<sequence length="222" mass="24576">FLSSNSSLSGVSSRCRETKDGSTQANRVRRLRGPPPLTIADKFPIWVDLGGSGSGGEKKHFKERKQFLRVARFGGFDTTDNSVNNGSAEEFLPISPSVSVVVTPRKLSSEDGSEENQSDGRHSPTLSSVQAEEDRATQQTNEAVKARYRASYRQHYPSRGRSSRTTDDQDSASGIDTLIGLRDNMQRMTQRLRVLETCASSIDEEFKDSQKKTLGDHRAAYN</sequence>
<dbReference type="GeneID" id="20656026"/>
<dbReference type="RefSeq" id="XP_009521738.1">
    <property type="nucleotide sequence ID" value="XM_009523443.1"/>
</dbReference>